<evidence type="ECO:0000313" key="2">
    <source>
        <dbReference type="Proteomes" id="UP001642464"/>
    </source>
</evidence>
<gene>
    <name evidence="1" type="ORF">SCF082_LOCUS18429</name>
</gene>
<dbReference type="Proteomes" id="UP001642464">
    <property type="component" value="Unassembled WGS sequence"/>
</dbReference>
<evidence type="ECO:0000313" key="1">
    <source>
        <dbReference type="EMBL" id="CAK9028592.1"/>
    </source>
</evidence>
<sequence length="444" mass="48699">AYCDGTNTDEDGNVVDCGALGANGGTLTIDFDIVDDEGGSCCQTCTCYGDPECVSFNNVLDKWILCDARESGTCAQNKKRCLTQKDHAGNQCAWNKDIVQQSALRSDIAAYGSPCQPQWDKSGVAELLMFDSDRFTATITMGERGVIEELRLRSVLPVESDSPPEASFTLKANLGFGDDPMAAFVAEDAARPVENYLEVDSFEGPGDNERTFIISNLASPVFLRVVVIKHKGQSTTSVTDEVYEECGQLLEDSHQLCRALVNSACTKQQVPQSVEDWCLTANLYPEDPNRVQRCIDEINPTAKNQNKVTKKWINLYCTSVAANRDASTFSSSSFVSLCASEMQNNGYDTTIAKYGTGQLTEANIASSNLCATSETQYDKRTDECIPGLFVEYSPQDGVWEEEFFIPSTLIPCNGKLDVSAELHPNLFEFPIRFRQCQADAATPK</sequence>
<reference evidence="1 2" key="1">
    <citation type="submission" date="2024-02" db="EMBL/GenBank/DDBJ databases">
        <authorList>
            <person name="Chen Y."/>
            <person name="Shah S."/>
            <person name="Dougan E. K."/>
            <person name="Thang M."/>
            <person name="Chan C."/>
        </authorList>
    </citation>
    <scope>NUCLEOTIDE SEQUENCE [LARGE SCALE GENOMIC DNA]</scope>
</reference>
<protein>
    <submittedName>
        <fullName evidence="1">Uncharacterized protein</fullName>
    </submittedName>
</protein>
<name>A0ABP0KPS7_9DINO</name>
<dbReference type="EMBL" id="CAXAMM010012327">
    <property type="protein sequence ID" value="CAK9028592.1"/>
    <property type="molecule type" value="Genomic_DNA"/>
</dbReference>
<proteinExistence type="predicted"/>
<organism evidence="1 2">
    <name type="scientific">Durusdinium trenchii</name>
    <dbReference type="NCBI Taxonomy" id="1381693"/>
    <lineage>
        <taxon>Eukaryota</taxon>
        <taxon>Sar</taxon>
        <taxon>Alveolata</taxon>
        <taxon>Dinophyceae</taxon>
        <taxon>Suessiales</taxon>
        <taxon>Symbiodiniaceae</taxon>
        <taxon>Durusdinium</taxon>
    </lineage>
</organism>
<keyword evidence="2" id="KW-1185">Reference proteome</keyword>
<feature type="non-terminal residue" evidence="1">
    <location>
        <position position="1"/>
    </location>
</feature>
<comment type="caution">
    <text evidence="1">The sequence shown here is derived from an EMBL/GenBank/DDBJ whole genome shotgun (WGS) entry which is preliminary data.</text>
</comment>
<accession>A0ABP0KPS7</accession>